<evidence type="ECO:0000313" key="2">
    <source>
        <dbReference type="Proteomes" id="UP000589738"/>
    </source>
</evidence>
<protein>
    <recommendedName>
        <fullName evidence="3">Cthe-2314-like HEPN domain-containing protein</fullName>
    </recommendedName>
</protein>
<evidence type="ECO:0000313" key="1">
    <source>
        <dbReference type="EMBL" id="MBB6370597.1"/>
    </source>
</evidence>
<gene>
    <name evidence="1" type="ORF">HNP36_001650</name>
</gene>
<dbReference type="Proteomes" id="UP000589738">
    <property type="component" value="Unassembled WGS sequence"/>
</dbReference>
<dbReference type="RefSeq" id="WP_184158586.1">
    <property type="nucleotide sequence ID" value="NZ_JACHLC010000001.1"/>
</dbReference>
<accession>A0A841N2D7</accession>
<reference evidence="1 2" key="1">
    <citation type="submission" date="2020-08" db="EMBL/GenBank/DDBJ databases">
        <title>Functional genomics of gut bacteria from endangered species of beetles.</title>
        <authorList>
            <person name="Carlos-Shanley C."/>
        </authorList>
    </citation>
    <scope>NUCLEOTIDE SEQUENCE [LARGE SCALE GENOMIC DNA]</scope>
    <source>
        <strain evidence="1 2">S00136</strain>
    </source>
</reference>
<name>A0A841N2D7_9FLAO</name>
<dbReference type="EMBL" id="JACHLC010000001">
    <property type="protein sequence ID" value="MBB6370597.1"/>
    <property type="molecule type" value="Genomic_DNA"/>
</dbReference>
<organism evidence="1 2">
    <name type="scientific">Chryseobacterium shigense</name>
    <dbReference type="NCBI Taxonomy" id="297244"/>
    <lineage>
        <taxon>Bacteria</taxon>
        <taxon>Pseudomonadati</taxon>
        <taxon>Bacteroidota</taxon>
        <taxon>Flavobacteriia</taxon>
        <taxon>Flavobacteriales</taxon>
        <taxon>Weeksellaceae</taxon>
        <taxon>Chryseobacterium group</taxon>
        <taxon>Chryseobacterium</taxon>
    </lineage>
</organism>
<comment type="caution">
    <text evidence="1">The sequence shown here is derived from an EMBL/GenBank/DDBJ whole genome shotgun (WGS) entry which is preliminary data.</text>
</comment>
<evidence type="ECO:0008006" key="3">
    <source>
        <dbReference type="Google" id="ProtNLM"/>
    </source>
</evidence>
<dbReference type="AlphaFoldDB" id="A0A841N2D7"/>
<keyword evidence="2" id="KW-1185">Reference proteome</keyword>
<proteinExistence type="predicted"/>
<sequence>MIKIDYPKELHIFVSIYVSVDMPQNLSDHLYKSKFSLTLVHKASKAIIKKGAIQLDKDSTKLTEGEKLTLKLFEYFTSLQRVLQDIENVLVFLKIDTKKIRKVYPLLDTDEEYYKYHFENYIIRIISLQDIVGKLGNILYKTNIDDEKCNGYNFKEALKKNGNPKHSYISAILEQSIDVKKVRHKKLHRGIAEINNLRGVVFWDDLEKATSKKFDRILHEMSAGDLSIQINEIEKETVKIIDLIIEFFDNSLDELNNI</sequence>